<dbReference type="PRINTS" id="PR00080">
    <property type="entry name" value="SDRFAMILY"/>
</dbReference>
<dbReference type="OrthoDB" id="7289984at2759"/>
<sequence length="276" mass="30167">MARAALVTGSNKGIGFGIVRSLCKKLDSDWTVYLTSMIEEEGREAVAKLNQEGLKPAFHQLDILDQASIDGMRTHLQKEHGGLDILINNAGIAFKENATESIGVQAKATIGTNFFGTLANCRALIPLIRSHGRVVNVASRRGKYAFEAMSSEVQGRFLAAKTEQDVEQLMKDYIEIAEGGDPASKGWPASTYGTSKMGLIALSKIQAADILKDKTREDILIMACCPGYVRTDMSSHTGEISIDEGADTPVYLALQPKGSRETHGKMYRERVVYFDF</sequence>
<name>A0A914BRX4_PATMI</name>
<evidence type="ECO:0000256" key="3">
    <source>
        <dbReference type="ARBA" id="ARBA00023002"/>
    </source>
</evidence>
<dbReference type="Gene3D" id="3.40.50.720">
    <property type="entry name" value="NAD(P)-binding Rossmann-like Domain"/>
    <property type="match status" value="1"/>
</dbReference>
<evidence type="ECO:0000256" key="1">
    <source>
        <dbReference type="ARBA" id="ARBA00006484"/>
    </source>
</evidence>
<evidence type="ECO:0000256" key="2">
    <source>
        <dbReference type="ARBA" id="ARBA00022857"/>
    </source>
</evidence>
<dbReference type="EC" id="1.1.1.184" evidence="4"/>
<dbReference type="Pfam" id="PF00106">
    <property type="entry name" value="adh_short"/>
    <property type="match status" value="1"/>
</dbReference>
<dbReference type="PANTHER" id="PTHR43963">
    <property type="entry name" value="CARBONYL REDUCTASE 1-RELATED"/>
    <property type="match status" value="1"/>
</dbReference>
<evidence type="ECO:0000256" key="4">
    <source>
        <dbReference type="ARBA" id="ARBA00026118"/>
    </source>
</evidence>
<dbReference type="CDD" id="cd05324">
    <property type="entry name" value="carb_red_PTCR-like_SDR_c"/>
    <property type="match status" value="1"/>
</dbReference>
<evidence type="ECO:0000256" key="5">
    <source>
        <dbReference type="RuleBase" id="RU000363"/>
    </source>
</evidence>
<dbReference type="EnsemblMetazoa" id="XM_038222996.1">
    <property type="protein sequence ID" value="XP_038078924.1"/>
    <property type="gene ID" value="LOC119746182"/>
</dbReference>
<dbReference type="PRINTS" id="PR00081">
    <property type="entry name" value="GDHRDH"/>
</dbReference>
<dbReference type="InterPro" id="IPR036291">
    <property type="entry name" value="NAD(P)-bd_dom_sf"/>
</dbReference>
<evidence type="ECO:0000313" key="7">
    <source>
        <dbReference type="Proteomes" id="UP000887568"/>
    </source>
</evidence>
<protein>
    <recommendedName>
        <fullName evidence="4">carbonyl reductase (NADPH)</fullName>
        <ecNumber evidence="4">1.1.1.184</ecNumber>
    </recommendedName>
</protein>
<dbReference type="InterPro" id="IPR002347">
    <property type="entry name" value="SDR_fam"/>
</dbReference>
<dbReference type="OMA" id="KAFDIMN"/>
<keyword evidence="7" id="KW-1185">Reference proteome</keyword>
<dbReference type="AlphaFoldDB" id="A0A914BRX4"/>
<proteinExistence type="inferred from homology"/>
<comment type="similarity">
    <text evidence="1 5">Belongs to the short-chain dehydrogenases/reductases (SDR) family.</text>
</comment>
<keyword evidence="3" id="KW-0560">Oxidoreductase</keyword>
<accession>A0A914BRX4</accession>
<reference evidence="6" key="1">
    <citation type="submission" date="2022-11" db="UniProtKB">
        <authorList>
            <consortium name="EnsemblMetazoa"/>
        </authorList>
    </citation>
    <scope>IDENTIFICATION</scope>
</reference>
<dbReference type="RefSeq" id="XP_038078924.1">
    <property type="nucleotide sequence ID" value="XM_038222996.1"/>
</dbReference>
<dbReference type="Proteomes" id="UP000887568">
    <property type="component" value="Unplaced"/>
</dbReference>
<evidence type="ECO:0000313" key="6">
    <source>
        <dbReference type="EnsemblMetazoa" id="XP_038078924.1"/>
    </source>
</evidence>
<dbReference type="InterPro" id="IPR045313">
    <property type="entry name" value="CBR1-like"/>
</dbReference>
<organism evidence="6 7">
    <name type="scientific">Patiria miniata</name>
    <name type="common">Bat star</name>
    <name type="synonym">Asterina miniata</name>
    <dbReference type="NCBI Taxonomy" id="46514"/>
    <lineage>
        <taxon>Eukaryota</taxon>
        <taxon>Metazoa</taxon>
        <taxon>Echinodermata</taxon>
        <taxon>Eleutherozoa</taxon>
        <taxon>Asterozoa</taxon>
        <taxon>Asteroidea</taxon>
        <taxon>Valvatacea</taxon>
        <taxon>Valvatida</taxon>
        <taxon>Asterinidae</taxon>
        <taxon>Patiria</taxon>
    </lineage>
</organism>
<dbReference type="SUPFAM" id="SSF51735">
    <property type="entry name" value="NAD(P)-binding Rossmann-fold domains"/>
    <property type="match status" value="1"/>
</dbReference>
<dbReference type="GeneID" id="119746182"/>
<dbReference type="PANTHER" id="PTHR43963:SF4">
    <property type="entry name" value="CARBONYL REDUCTASE (NADPH)"/>
    <property type="match status" value="1"/>
</dbReference>
<keyword evidence="2" id="KW-0521">NADP</keyword>
<dbReference type="GO" id="GO:0004090">
    <property type="term" value="F:carbonyl reductase (NADPH) activity"/>
    <property type="evidence" value="ECO:0007669"/>
    <property type="project" value="UniProtKB-EC"/>
</dbReference>